<proteinExistence type="predicted"/>
<sequence length="81" mass="9029">MNESLPCDEVTLADGHCYGLSVCGWCYDYGETRVVSKEYEVFNSAIFLNVYDAGGLIEEVTKLRTSGLIPALLCSWLERDV</sequence>
<organism evidence="1 2">
    <name type="scientific">Oesophagostomum dentatum</name>
    <name type="common">Nodular worm</name>
    <dbReference type="NCBI Taxonomy" id="61180"/>
    <lineage>
        <taxon>Eukaryota</taxon>
        <taxon>Metazoa</taxon>
        <taxon>Ecdysozoa</taxon>
        <taxon>Nematoda</taxon>
        <taxon>Chromadorea</taxon>
        <taxon>Rhabditida</taxon>
        <taxon>Rhabditina</taxon>
        <taxon>Rhabditomorpha</taxon>
        <taxon>Strongyloidea</taxon>
        <taxon>Strongylidae</taxon>
        <taxon>Oesophagostomum</taxon>
    </lineage>
</organism>
<dbReference type="EMBL" id="KN556629">
    <property type="protein sequence ID" value="KHJ88005.1"/>
    <property type="molecule type" value="Genomic_DNA"/>
</dbReference>
<gene>
    <name evidence="1" type="ORF">OESDEN_12204</name>
</gene>
<evidence type="ECO:0000313" key="1">
    <source>
        <dbReference type="EMBL" id="KHJ88005.1"/>
    </source>
</evidence>
<dbReference type="Proteomes" id="UP000053660">
    <property type="component" value="Unassembled WGS sequence"/>
</dbReference>
<dbReference type="OrthoDB" id="10011262at2759"/>
<evidence type="ECO:0000313" key="2">
    <source>
        <dbReference type="Proteomes" id="UP000053660"/>
    </source>
</evidence>
<protein>
    <submittedName>
        <fullName evidence="1">Uncharacterized protein</fullName>
    </submittedName>
</protein>
<dbReference type="AlphaFoldDB" id="A0A0B1SXT4"/>
<name>A0A0B1SXT4_OESDE</name>
<accession>A0A0B1SXT4</accession>
<keyword evidence="2" id="KW-1185">Reference proteome</keyword>
<reference evidence="1 2" key="1">
    <citation type="submission" date="2014-03" db="EMBL/GenBank/DDBJ databases">
        <title>Draft genome of the hookworm Oesophagostomum dentatum.</title>
        <authorList>
            <person name="Mitreva M."/>
        </authorList>
    </citation>
    <scope>NUCLEOTIDE SEQUENCE [LARGE SCALE GENOMIC DNA]</scope>
    <source>
        <strain evidence="1 2">OD-Hann</strain>
    </source>
</reference>